<feature type="compositionally biased region" description="Low complexity" evidence="1">
    <location>
        <begin position="443"/>
        <end position="461"/>
    </location>
</feature>
<dbReference type="KEGG" id="dzi:111296191"/>
<name>A0A6P5Z0L8_DURZI</name>
<dbReference type="RefSeq" id="XP_022746061.1">
    <property type="nucleotide sequence ID" value="XM_022890326.1"/>
</dbReference>
<keyword evidence="3" id="KW-1185">Reference proteome</keyword>
<dbReference type="OrthoDB" id="2274644at2759"/>
<organism evidence="3 5">
    <name type="scientific">Durio zibethinus</name>
    <name type="common">Durian</name>
    <dbReference type="NCBI Taxonomy" id="66656"/>
    <lineage>
        <taxon>Eukaryota</taxon>
        <taxon>Viridiplantae</taxon>
        <taxon>Streptophyta</taxon>
        <taxon>Embryophyta</taxon>
        <taxon>Tracheophyta</taxon>
        <taxon>Spermatophyta</taxon>
        <taxon>Magnoliopsida</taxon>
        <taxon>eudicotyledons</taxon>
        <taxon>Gunneridae</taxon>
        <taxon>Pentapetalae</taxon>
        <taxon>rosids</taxon>
        <taxon>malvids</taxon>
        <taxon>Malvales</taxon>
        <taxon>Malvaceae</taxon>
        <taxon>Helicteroideae</taxon>
        <taxon>Durio</taxon>
    </lineage>
</organism>
<dbReference type="GO" id="GO:0050265">
    <property type="term" value="F:RNA uridylyltransferase activity"/>
    <property type="evidence" value="ECO:0007669"/>
    <property type="project" value="TreeGrafter"/>
</dbReference>
<evidence type="ECO:0000313" key="6">
    <source>
        <dbReference type="RefSeq" id="XP_022746061.1"/>
    </source>
</evidence>
<feature type="compositionally biased region" description="Polar residues" evidence="1">
    <location>
        <begin position="467"/>
        <end position="483"/>
    </location>
</feature>
<gene>
    <name evidence="4 5 6" type="primary">LOC111296191</name>
</gene>
<dbReference type="GO" id="GO:0031123">
    <property type="term" value="P:RNA 3'-end processing"/>
    <property type="evidence" value="ECO:0007669"/>
    <property type="project" value="TreeGrafter"/>
</dbReference>
<evidence type="ECO:0000313" key="5">
    <source>
        <dbReference type="RefSeq" id="XP_022746060.1"/>
    </source>
</evidence>
<dbReference type="AlphaFoldDB" id="A0A6P5Z0L8"/>
<dbReference type="SUPFAM" id="SSF81631">
    <property type="entry name" value="PAP/OAS1 substrate-binding domain"/>
    <property type="match status" value="1"/>
</dbReference>
<dbReference type="CDD" id="cd05402">
    <property type="entry name" value="NT_PAP_TUTase"/>
    <property type="match status" value="1"/>
</dbReference>
<evidence type="ECO:0000313" key="3">
    <source>
        <dbReference type="Proteomes" id="UP000515121"/>
    </source>
</evidence>
<evidence type="ECO:0000259" key="2">
    <source>
        <dbReference type="Pfam" id="PF22600"/>
    </source>
</evidence>
<proteinExistence type="predicted"/>
<dbReference type="PANTHER" id="PTHR12271:SF123">
    <property type="entry name" value="PROTEIN HESO1"/>
    <property type="match status" value="1"/>
</dbReference>
<feature type="compositionally biased region" description="Polar residues" evidence="1">
    <location>
        <begin position="432"/>
        <end position="441"/>
    </location>
</feature>
<dbReference type="InterPro" id="IPR043519">
    <property type="entry name" value="NT_sf"/>
</dbReference>
<reference evidence="4 5" key="1">
    <citation type="submission" date="2025-04" db="UniProtKB">
        <authorList>
            <consortium name="RefSeq"/>
        </authorList>
    </citation>
    <scope>IDENTIFICATION</scope>
    <source>
        <tissue evidence="4 5">Fruit stalk</tissue>
    </source>
</reference>
<dbReference type="Proteomes" id="UP000515121">
    <property type="component" value="Unplaced"/>
</dbReference>
<evidence type="ECO:0000313" key="4">
    <source>
        <dbReference type="RefSeq" id="XP_022746059.1"/>
    </source>
</evidence>
<feature type="domain" description="Poly(A) RNA polymerase mitochondrial-like central palm" evidence="2">
    <location>
        <begin position="9"/>
        <end position="144"/>
    </location>
</feature>
<dbReference type="Gene3D" id="3.30.460.10">
    <property type="entry name" value="Beta Polymerase, domain 2"/>
    <property type="match status" value="1"/>
</dbReference>
<dbReference type="Gene3D" id="1.10.1410.10">
    <property type="match status" value="1"/>
</dbReference>
<dbReference type="RefSeq" id="XP_022746060.1">
    <property type="nucleotide sequence ID" value="XM_022890325.1"/>
</dbReference>
<dbReference type="Pfam" id="PF22600">
    <property type="entry name" value="MTPAP-like_central"/>
    <property type="match status" value="1"/>
</dbReference>
<feature type="compositionally biased region" description="Polar residues" evidence="1">
    <location>
        <begin position="501"/>
        <end position="510"/>
    </location>
</feature>
<evidence type="ECO:0000256" key="1">
    <source>
        <dbReference type="SAM" id="MobiDB-lite"/>
    </source>
</evidence>
<accession>A0A6P5Z0L8</accession>
<dbReference type="PANTHER" id="PTHR12271">
    <property type="entry name" value="POLY A POLYMERASE CID PAP -RELATED"/>
    <property type="match status" value="1"/>
</dbReference>
<dbReference type="SUPFAM" id="SSF81301">
    <property type="entry name" value="Nucleotidyltransferase"/>
    <property type="match status" value="1"/>
</dbReference>
<protein>
    <submittedName>
        <fullName evidence="4 5">Protein HESO1-like</fullName>
    </submittedName>
</protein>
<sequence length="519" mass="59010">MDSYSQVESTLKEVLDVIKPLRDDWVTRFKIIDELREVVQSMESLRGATVEPFGSFVSNLFSRWGDLDISIELPYGSYVSSAGKKRKQSLLGELLTALRRKGGWQRLQFIPNARVPILKIVSKWQNISCDISVDNLQGQIKSKFLFWLNEIDGRFRDMVLLVKEWAKANGINNPKSGTFNSYSLSLMVIFHFQTCVPAILPPLKDIYPTNVMDDLTGVRADAERRIAQVCSSNIDRFRSSRTPNPSSLSELFISFIAKFSDIHSKASEMGICSFTGRWEYIRNNTRWLPKTYAIFIEDPFEQQENAARAVSQKQLIKISEAFETTRRLLISANPSQSALLPTLAGPQTSRYILNHSISYSSNNGGQYLNANLQVHRAVHSPLQMQHQAQKMVMPSTSKVQPLFQKPRVESRRPQHQFQKPTPTLAPSLTPSVSQVQPQFQRFQKPTPASSPTPSVSQVQPQFHRFQKQTLTPSPTPSVSQVRPQIQRARPESSPGYFATQRPFQLHQNQGKMWKPKSDN</sequence>
<feature type="region of interest" description="Disordered" evidence="1">
    <location>
        <begin position="405"/>
        <end position="519"/>
    </location>
</feature>
<dbReference type="GeneID" id="111296191"/>
<feature type="compositionally biased region" description="Low complexity" evidence="1">
    <location>
        <begin position="420"/>
        <end position="431"/>
    </location>
</feature>
<dbReference type="InterPro" id="IPR054708">
    <property type="entry name" value="MTPAP-like_central"/>
</dbReference>
<dbReference type="RefSeq" id="XP_022746059.1">
    <property type="nucleotide sequence ID" value="XM_022890324.1"/>
</dbReference>